<feature type="compositionally biased region" description="Acidic residues" evidence="11">
    <location>
        <begin position="230"/>
        <end position="243"/>
    </location>
</feature>
<dbReference type="GO" id="GO:0001973">
    <property type="term" value="P:G protein-coupled adenosine receptor signaling pathway"/>
    <property type="evidence" value="ECO:0007669"/>
    <property type="project" value="TreeGrafter"/>
</dbReference>
<evidence type="ECO:0000256" key="12">
    <source>
        <dbReference type="SAM" id="Phobius"/>
    </source>
</evidence>
<dbReference type="PRINTS" id="PR00237">
    <property type="entry name" value="GPCRRHODOPSN"/>
</dbReference>
<dbReference type="Proteomes" id="UP001153737">
    <property type="component" value="Chromosome 15"/>
</dbReference>
<keyword evidence="5 12" id="KW-1133">Transmembrane helix</keyword>
<dbReference type="InterPro" id="IPR017452">
    <property type="entry name" value="GPCR_Rhodpsn_7TM"/>
</dbReference>
<keyword evidence="15" id="KW-1185">Reference proteome</keyword>
<evidence type="ECO:0000256" key="10">
    <source>
        <dbReference type="ARBA" id="ARBA00023224"/>
    </source>
</evidence>
<keyword evidence="4 12" id="KW-0812">Transmembrane</keyword>
<reference evidence="14" key="2">
    <citation type="submission" date="2022-10" db="EMBL/GenBank/DDBJ databases">
        <authorList>
            <consortium name="ENA_rothamsted_submissions"/>
            <consortium name="culmorum"/>
            <person name="King R."/>
        </authorList>
    </citation>
    <scope>NUCLEOTIDE SEQUENCE</scope>
</reference>
<dbReference type="PROSITE" id="PS50262">
    <property type="entry name" value="G_PROTEIN_RECEP_F1_2"/>
    <property type="match status" value="1"/>
</dbReference>
<dbReference type="GO" id="GO:0005886">
    <property type="term" value="C:plasma membrane"/>
    <property type="evidence" value="ECO:0007669"/>
    <property type="project" value="UniProtKB-SubCell"/>
</dbReference>
<feature type="compositionally biased region" description="Basic and acidic residues" evidence="11">
    <location>
        <begin position="319"/>
        <end position="331"/>
    </location>
</feature>
<feature type="region of interest" description="Disordered" evidence="11">
    <location>
        <begin position="299"/>
        <end position="331"/>
    </location>
</feature>
<evidence type="ECO:0000256" key="4">
    <source>
        <dbReference type="ARBA" id="ARBA00022692"/>
    </source>
</evidence>
<feature type="region of interest" description="Disordered" evidence="11">
    <location>
        <begin position="216"/>
        <end position="243"/>
    </location>
</feature>
<evidence type="ECO:0000256" key="7">
    <source>
        <dbReference type="ARBA" id="ARBA00023136"/>
    </source>
</evidence>
<dbReference type="GO" id="GO:0007189">
    <property type="term" value="P:adenylate cyclase-activating G protein-coupled receptor signaling pathway"/>
    <property type="evidence" value="ECO:0007669"/>
    <property type="project" value="TreeGrafter"/>
</dbReference>
<keyword evidence="10" id="KW-0807">Transducer</keyword>
<accession>A0A9N9WZH9</accession>
<dbReference type="OrthoDB" id="284782at2759"/>
<dbReference type="InterPro" id="IPR000276">
    <property type="entry name" value="GPCR_Rhodpsn"/>
</dbReference>
<dbReference type="PANTHER" id="PTHR24246">
    <property type="entry name" value="OLFACTORY RECEPTOR AND ADENOSINE RECEPTOR"/>
    <property type="match status" value="1"/>
</dbReference>
<dbReference type="Pfam" id="PF00001">
    <property type="entry name" value="7tm_1"/>
    <property type="match status" value="1"/>
</dbReference>
<protein>
    <recommendedName>
        <fullName evidence="13">G-protein coupled receptors family 1 profile domain-containing protein</fullName>
    </recommendedName>
</protein>
<evidence type="ECO:0000313" key="15">
    <source>
        <dbReference type="Proteomes" id="UP001153737"/>
    </source>
</evidence>
<gene>
    <name evidence="14" type="ORF">PHAECO_LOCUS4729</name>
</gene>
<keyword evidence="9" id="KW-0325">Glycoprotein</keyword>
<evidence type="ECO:0000256" key="1">
    <source>
        <dbReference type="ARBA" id="ARBA00004651"/>
    </source>
</evidence>
<comment type="similarity">
    <text evidence="2">Belongs to the G-protein coupled receptor 1 family.</text>
</comment>
<dbReference type="EMBL" id="OU896721">
    <property type="protein sequence ID" value="CAG9817427.1"/>
    <property type="molecule type" value="Genomic_DNA"/>
</dbReference>
<organism evidence="14 15">
    <name type="scientific">Phaedon cochleariae</name>
    <name type="common">Mustard beetle</name>
    <dbReference type="NCBI Taxonomy" id="80249"/>
    <lineage>
        <taxon>Eukaryota</taxon>
        <taxon>Metazoa</taxon>
        <taxon>Ecdysozoa</taxon>
        <taxon>Arthropoda</taxon>
        <taxon>Hexapoda</taxon>
        <taxon>Insecta</taxon>
        <taxon>Pterygota</taxon>
        <taxon>Neoptera</taxon>
        <taxon>Endopterygota</taxon>
        <taxon>Coleoptera</taxon>
        <taxon>Polyphaga</taxon>
        <taxon>Cucujiformia</taxon>
        <taxon>Chrysomeloidea</taxon>
        <taxon>Chrysomelidae</taxon>
        <taxon>Chrysomelinae</taxon>
        <taxon>Chrysomelini</taxon>
        <taxon>Phaedon</taxon>
    </lineage>
</organism>
<evidence type="ECO:0000256" key="6">
    <source>
        <dbReference type="ARBA" id="ARBA00023040"/>
    </source>
</evidence>
<feature type="transmembrane region" description="Helical" evidence="12">
    <location>
        <begin position="63"/>
        <end position="88"/>
    </location>
</feature>
<name>A0A9N9WZH9_PHACE</name>
<evidence type="ECO:0000256" key="9">
    <source>
        <dbReference type="ARBA" id="ARBA00023180"/>
    </source>
</evidence>
<evidence type="ECO:0000256" key="5">
    <source>
        <dbReference type="ARBA" id="ARBA00022989"/>
    </source>
</evidence>
<keyword evidence="8" id="KW-0675">Receptor</keyword>
<evidence type="ECO:0000256" key="11">
    <source>
        <dbReference type="SAM" id="MobiDB-lite"/>
    </source>
</evidence>
<proteinExistence type="inferred from homology"/>
<reference evidence="14" key="1">
    <citation type="submission" date="2022-01" db="EMBL/GenBank/DDBJ databases">
        <authorList>
            <person name="King R."/>
        </authorList>
    </citation>
    <scope>NUCLEOTIDE SEQUENCE</scope>
</reference>
<evidence type="ECO:0000259" key="13">
    <source>
        <dbReference type="PROSITE" id="PS50262"/>
    </source>
</evidence>
<dbReference type="AlphaFoldDB" id="A0A9N9WZH9"/>
<dbReference type="Gene3D" id="1.20.1070.10">
    <property type="entry name" value="Rhodopsin 7-helix transmembrane proteins"/>
    <property type="match status" value="1"/>
</dbReference>
<feature type="domain" description="G-protein coupled receptors family 1 profile" evidence="13">
    <location>
        <begin position="1"/>
        <end position="86"/>
    </location>
</feature>
<evidence type="ECO:0000256" key="2">
    <source>
        <dbReference type="ARBA" id="ARBA00010663"/>
    </source>
</evidence>
<comment type="subcellular location">
    <subcellularLocation>
        <location evidence="1">Cell membrane</location>
        <topology evidence="1">Multi-pass membrane protein</topology>
    </subcellularLocation>
</comment>
<evidence type="ECO:0000313" key="14">
    <source>
        <dbReference type="EMBL" id="CAG9817427.1"/>
    </source>
</evidence>
<dbReference type="GO" id="GO:0004930">
    <property type="term" value="F:G protein-coupled receptor activity"/>
    <property type="evidence" value="ECO:0007669"/>
    <property type="project" value="UniProtKB-KW"/>
</dbReference>
<evidence type="ECO:0000256" key="3">
    <source>
        <dbReference type="ARBA" id="ARBA00022475"/>
    </source>
</evidence>
<keyword evidence="6" id="KW-0297">G-protein coupled receptor</keyword>
<feature type="transmembrane region" description="Helical" evidence="12">
    <location>
        <begin position="34"/>
        <end position="57"/>
    </location>
</feature>
<keyword evidence="7 12" id="KW-0472">Membrane</keyword>
<sequence length="331" mass="36806">MHPEKGSIRGDLSSGMIRVLGVQQTNEVKATQNLAIIVLFFMICWFPLYTINCIIAFNPDFYVPSTVMLCSIILSHLNSAGNPLLYAYHLKDFRAALKNFFLTLFDRTSYCEPVSKNARDYNSKLRKRACSASTCNLTSLGNKPSGRVKLIVPEKISTIVKSSAVVAAATTGEINHAIWNISENSVSSSDSLKSVDSLNHEKCCLMIRPATPYRPRSSSDFNSIIKGSAQDDESDDGFNEEETLPYHDYGLEDDCKLETCFTKSPKHIPSSHKRSLSNSSPQISIGLYYVERDRISLQGYPSNGFEPNRVKSGANGSRKGLDTLQRYEEAE</sequence>
<dbReference type="SUPFAM" id="SSF81321">
    <property type="entry name" value="Family A G protein-coupled receptor-like"/>
    <property type="match status" value="1"/>
</dbReference>
<dbReference type="PANTHER" id="PTHR24246:SF27">
    <property type="entry name" value="ADENOSINE RECEPTOR, ISOFORM A"/>
    <property type="match status" value="1"/>
</dbReference>
<keyword evidence="3" id="KW-1003">Cell membrane</keyword>
<evidence type="ECO:0000256" key="8">
    <source>
        <dbReference type="ARBA" id="ARBA00023170"/>
    </source>
</evidence>